<reference evidence="3" key="1">
    <citation type="submission" date="2021-02" db="EMBL/GenBank/DDBJ databases">
        <title>First Annotated Genome of the Yellow-green Alga Tribonema minus.</title>
        <authorList>
            <person name="Mahan K.M."/>
        </authorList>
    </citation>
    <scope>NUCLEOTIDE SEQUENCE</scope>
    <source>
        <strain evidence="3">UTEX B ZZ1240</strain>
    </source>
</reference>
<dbReference type="NCBIfam" id="TIGR00756">
    <property type="entry name" value="PPR"/>
    <property type="match status" value="4"/>
</dbReference>
<dbReference type="InterPro" id="IPR002885">
    <property type="entry name" value="PPR_rpt"/>
</dbReference>
<sequence>QGIKPNIRSWGALLDAIGKAGQVADMMAWYGEMLTSGGVKPNIIIMTTLLDNAGKARELGVAEGIWREMRDRQLEPDVWSYAALITCYAMAKQPDKAEDVLAEMVQSATIKPNAITFNSIMKAYMNDKRLDEAERVIGRMRAAGVEPILGTWTGIIHA</sequence>
<feature type="repeat" description="PPR" evidence="2">
    <location>
        <begin position="77"/>
        <end position="111"/>
    </location>
</feature>
<evidence type="ECO:0000313" key="4">
    <source>
        <dbReference type="Proteomes" id="UP000664859"/>
    </source>
</evidence>
<keyword evidence="4" id="KW-1185">Reference proteome</keyword>
<evidence type="ECO:0000256" key="2">
    <source>
        <dbReference type="PROSITE-ProRule" id="PRU00708"/>
    </source>
</evidence>
<feature type="non-terminal residue" evidence="3">
    <location>
        <position position="1"/>
    </location>
</feature>
<feature type="non-terminal residue" evidence="3">
    <location>
        <position position="158"/>
    </location>
</feature>
<dbReference type="OrthoDB" id="10261556at2759"/>
<feature type="repeat" description="PPR" evidence="2">
    <location>
        <begin position="113"/>
        <end position="147"/>
    </location>
</feature>
<proteinExistence type="predicted"/>
<evidence type="ECO:0000256" key="1">
    <source>
        <dbReference type="ARBA" id="ARBA00022737"/>
    </source>
</evidence>
<evidence type="ECO:0000313" key="3">
    <source>
        <dbReference type="EMBL" id="KAG5188151.1"/>
    </source>
</evidence>
<dbReference type="AlphaFoldDB" id="A0A835Z6J3"/>
<keyword evidence="1" id="KW-0677">Repeat</keyword>
<dbReference type="EMBL" id="JAFCMP010000076">
    <property type="protein sequence ID" value="KAG5188151.1"/>
    <property type="molecule type" value="Genomic_DNA"/>
</dbReference>
<evidence type="ECO:0008006" key="5">
    <source>
        <dbReference type="Google" id="ProtNLM"/>
    </source>
</evidence>
<protein>
    <recommendedName>
        <fullName evidence="5">Pentatricopeptide repeat-containing protein</fullName>
    </recommendedName>
</protein>
<dbReference type="Proteomes" id="UP000664859">
    <property type="component" value="Unassembled WGS sequence"/>
</dbReference>
<dbReference type="Pfam" id="PF13812">
    <property type="entry name" value="PPR_3"/>
    <property type="match status" value="1"/>
</dbReference>
<dbReference type="PANTHER" id="PTHR47447:SF17">
    <property type="entry name" value="OS12G0638900 PROTEIN"/>
    <property type="match status" value="1"/>
</dbReference>
<dbReference type="PANTHER" id="PTHR47447">
    <property type="entry name" value="OS03G0856100 PROTEIN"/>
    <property type="match status" value="1"/>
</dbReference>
<dbReference type="InterPro" id="IPR011990">
    <property type="entry name" value="TPR-like_helical_dom_sf"/>
</dbReference>
<comment type="caution">
    <text evidence="3">The sequence shown here is derived from an EMBL/GenBank/DDBJ whole genome shotgun (WGS) entry which is preliminary data.</text>
</comment>
<organism evidence="3 4">
    <name type="scientific">Tribonema minus</name>
    <dbReference type="NCBI Taxonomy" id="303371"/>
    <lineage>
        <taxon>Eukaryota</taxon>
        <taxon>Sar</taxon>
        <taxon>Stramenopiles</taxon>
        <taxon>Ochrophyta</taxon>
        <taxon>PX clade</taxon>
        <taxon>Xanthophyceae</taxon>
        <taxon>Tribonematales</taxon>
        <taxon>Tribonemataceae</taxon>
        <taxon>Tribonema</taxon>
    </lineage>
</organism>
<accession>A0A835Z6J3</accession>
<dbReference type="Pfam" id="PF01535">
    <property type="entry name" value="PPR"/>
    <property type="match status" value="1"/>
</dbReference>
<dbReference type="PROSITE" id="PS51375">
    <property type="entry name" value="PPR"/>
    <property type="match status" value="3"/>
</dbReference>
<name>A0A835Z6J3_9STRA</name>
<feature type="repeat" description="PPR" evidence="2">
    <location>
        <begin position="6"/>
        <end position="41"/>
    </location>
</feature>
<dbReference type="Gene3D" id="1.25.40.10">
    <property type="entry name" value="Tetratricopeptide repeat domain"/>
    <property type="match status" value="2"/>
</dbReference>
<gene>
    <name evidence="3" type="ORF">JKP88DRAFT_133201</name>
</gene>